<accession>A0A1M7BEC5</accession>
<dbReference type="Proteomes" id="UP000184386">
    <property type="component" value="Unassembled WGS sequence"/>
</dbReference>
<evidence type="ECO:0008006" key="3">
    <source>
        <dbReference type="Google" id="ProtNLM"/>
    </source>
</evidence>
<evidence type="ECO:0000313" key="2">
    <source>
        <dbReference type="Proteomes" id="UP000184386"/>
    </source>
</evidence>
<gene>
    <name evidence="1" type="ORF">SAMN02745136_05103</name>
</gene>
<protein>
    <recommendedName>
        <fullName evidence="3">Tetratricopeptide repeat-containing protein</fullName>
    </recommendedName>
</protein>
<dbReference type="InterPro" id="IPR011990">
    <property type="entry name" value="TPR-like_helical_dom_sf"/>
</dbReference>
<organism evidence="1 2">
    <name type="scientific">Anaerocolumna jejuensis DSM 15929</name>
    <dbReference type="NCBI Taxonomy" id="1121322"/>
    <lineage>
        <taxon>Bacteria</taxon>
        <taxon>Bacillati</taxon>
        <taxon>Bacillota</taxon>
        <taxon>Clostridia</taxon>
        <taxon>Lachnospirales</taxon>
        <taxon>Lachnospiraceae</taxon>
        <taxon>Anaerocolumna</taxon>
    </lineage>
</organism>
<reference evidence="1 2" key="1">
    <citation type="submission" date="2016-11" db="EMBL/GenBank/DDBJ databases">
        <authorList>
            <person name="Jaros S."/>
            <person name="Januszkiewicz K."/>
            <person name="Wedrychowicz H."/>
        </authorList>
    </citation>
    <scope>NUCLEOTIDE SEQUENCE [LARGE SCALE GENOMIC DNA]</scope>
    <source>
        <strain evidence="1 2">DSM 15929</strain>
    </source>
</reference>
<keyword evidence="2" id="KW-1185">Reference proteome</keyword>
<dbReference type="SUPFAM" id="SSF48452">
    <property type="entry name" value="TPR-like"/>
    <property type="match status" value="1"/>
</dbReference>
<dbReference type="EMBL" id="FRAC01000036">
    <property type="protein sequence ID" value="SHL53303.1"/>
    <property type="molecule type" value="Genomic_DNA"/>
</dbReference>
<dbReference type="STRING" id="1121322.SAMN02745136_05103"/>
<dbReference type="AlphaFoldDB" id="A0A1M7BEC5"/>
<proteinExistence type="predicted"/>
<name>A0A1M7BEC5_9FIRM</name>
<dbReference type="RefSeq" id="WP_073280015.1">
    <property type="nucleotide sequence ID" value="NZ_FRAC01000036.1"/>
</dbReference>
<evidence type="ECO:0000313" key="1">
    <source>
        <dbReference type="EMBL" id="SHL53303.1"/>
    </source>
</evidence>
<sequence length="283" mass="33882">MKKYFEEKSLPVDVKKHYKGNKKLLSNVLDYLRDKYDFERIEDINFALFYSYIEIECATTIYVDDAGAAFQKVRCKIDKLPKTQSILSFIKELEKLERLELRRRKRLEKLMNLDFDSLELKEKKDVAYELSDSKDLTNKGVAARYFLKIYNETKDIHYFCNYASTLYKSGNKERAMEEYDEIIQLFKTEKYPDKGWVMGCIYADRMDYYKNDKKKFREIWDTAKADPYVREVPFAFPGYLGYVIEFTEISFNYGYFDICDELLDEIKNEKLPVPQNIKEHYGL</sequence>